<reference evidence="4" key="2">
    <citation type="submission" date="2023-03" db="EMBL/GenBank/DDBJ databases">
        <authorList>
            <person name="Thuy-Boun P."/>
        </authorList>
    </citation>
    <scope>NUCLEOTIDE SEQUENCE</scope>
    <source>
        <strain evidence="4">F_SG_1</strain>
        <tissue evidence="4">Salivary glands</tissue>
    </source>
</reference>
<keyword evidence="1" id="KW-0479">Metal-binding</keyword>
<dbReference type="CDD" id="cd20289">
    <property type="entry name" value="cupin_ADO"/>
    <property type="match status" value="1"/>
</dbReference>
<comment type="caution">
    <text evidence="4">The sequence shown here is derived from an EMBL/GenBank/DDBJ whole genome shotgun (WGS) entry which is preliminary data.</text>
</comment>
<dbReference type="EMBL" id="JARKHS020005834">
    <property type="protein sequence ID" value="KAK8783164.1"/>
    <property type="molecule type" value="Genomic_DNA"/>
</dbReference>
<dbReference type="Proteomes" id="UP001321473">
    <property type="component" value="Unassembled WGS sequence"/>
</dbReference>
<keyword evidence="3" id="KW-0408">Iron</keyword>
<evidence type="ECO:0000256" key="2">
    <source>
        <dbReference type="ARBA" id="ARBA00023002"/>
    </source>
</evidence>
<keyword evidence="2" id="KW-0560">Oxidoreductase</keyword>
<accession>A0AAQ4E0P6</accession>
<keyword evidence="6" id="KW-1185">Reference proteome</keyword>
<dbReference type="SUPFAM" id="SSF51182">
    <property type="entry name" value="RmlC-like cupins"/>
    <property type="match status" value="1"/>
</dbReference>
<dbReference type="InterPro" id="IPR014710">
    <property type="entry name" value="RmlC-like_jellyroll"/>
</dbReference>
<dbReference type="EMBL" id="JARKHS020024239">
    <property type="protein sequence ID" value="KAK8768286.1"/>
    <property type="molecule type" value="Genomic_DNA"/>
</dbReference>
<dbReference type="PANTHER" id="PTHR22966:SF61">
    <property type="entry name" value="2-AMINOETHANETHIOL DIOXYGENASE"/>
    <property type="match status" value="1"/>
</dbReference>
<protein>
    <recommendedName>
        <fullName evidence="7">2-aminoethanethiol dioxygenase</fullName>
    </recommendedName>
</protein>
<evidence type="ECO:0000256" key="1">
    <source>
        <dbReference type="ARBA" id="ARBA00022723"/>
    </source>
</evidence>
<sequence length="145" mass="15901">MSIFIIRRGERIPLHDHPGMFGVLKVLHGSGTISSYSAVRPPSGDELEAERHPDVAVSSDSAPCCLTPTERNFHEIRALDGPLAFLDILAPPYDGKVRDCHYYSVADGVAAAVVRLRRMEPPGDFWCENATYRGPPIAPNLFSAE</sequence>
<dbReference type="GO" id="GO:0016702">
    <property type="term" value="F:oxidoreductase activity, acting on single donors with incorporation of molecular oxygen, incorporation of two atoms of oxygen"/>
    <property type="evidence" value="ECO:0007669"/>
    <property type="project" value="InterPro"/>
</dbReference>
<evidence type="ECO:0000256" key="3">
    <source>
        <dbReference type="ARBA" id="ARBA00023004"/>
    </source>
</evidence>
<dbReference type="PANTHER" id="PTHR22966">
    <property type="entry name" value="2-AMINOETHANETHIOL DIOXYGENASE"/>
    <property type="match status" value="1"/>
</dbReference>
<name>A0AAQ4E0P6_AMBAM</name>
<dbReference type="AlphaFoldDB" id="A0AAQ4E0P6"/>
<gene>
    <name evidence="4" type="ORF">V5799_015249</name>
    <name evidence="5" type="ORF">V5799_015514</name>
</gene>
<dbReference type="InterPro" id="IPR012864">
    <property type="entry name" value="PCO/ADO"/>
</dbReference>
<evidence type="ECO:0000313" key="4">
    <source>
        <dbReference type="EMBL" id="KAK8768286.1"/>
    </source>
</evidence>
<proteinExistence type="predicted"/>
<reference evidence="4" key="3">
    <citation type="submission" date="2024-02" db="EMBL/GenBank/DDBJ databases">
        <authorList>
            <person name="Mcdaniel E.A."/>
            <person name="Celebi F.M."/>
            <person name="Reiter T."/>
            <person name="Weiss E.C."/>
            <person name="Chou S."/>
        </authorList>
    </citation>
    <scope>NUCLEOTIDE SEQUENCE</scope>
    <source>
        <strain evidence="4">F_SG_1</strain>
        <tissue evidence="4">Salivary glands</tissue>
    </source>
</reference>
<evidence type="ECO:0000313" key="6">
    <source>
        <dbReference type="Proteomes" id="UP001321473"/>
    </source>
</evidence>
<dbReference type="Gene3D" id="2.60.120.10">
    <property type="entry name" value="Jelly Rolls"/>
    <property type="match status" value="1"/>
</dbReference>
<dbReference type="Pfam" id="PF07847">
    <property type="entry name" value="PCO_ADO"/>
    <property type="match status" value="1"/>
</dbReference>
<evidence type="ECO:0008006" key="7">
    <source>
        <dbReference type="Google" id="ProtNLM"/>
    </source>
</evidence>
<evidence type="ECO:0000313" key="5">
    <source>
        <dbReference type="EMBL" id="KAK8783164.1"/>
    </source>
</evidence>
<dbReference type="GO" id="GO:0005739">
    <property type="term" value="C:mitochondrion"/>
    <property type="evidence" value="ECO:0007669"/>
    <property type="project" value="TreeGrafter"/>
</dbReference>
<reference evidence="4 6" key="1">
    <citation type="journal article" date="2023" name="Arcadia Sci">
        <title>De novo assembly of a long-read Amblyomma americanum tick genome.</title>
        <authorList>
            <person name="Chou S."/>
            <person name="Poskanzer K.E."/>
            <person name="Rollins M."/>
            <person name="Thuy-Boun P.S."/>
        </authorList>
    </citation>
    <scope>NUCLEOTIDE SEQUENCE [LARGE SCALE GENOMIC DNA]</scope>
    <source>
        <strain evidence="4">F_SG_1</strain>
        <tissue evidence="4">Salivary glands</tissue>
    </source>
</reference>
<dbReference type="InterPro" id="IPR011051">
    <property type="entry name" value="RmlC_Cupin_sf"/>
</dbReference>
<dbReference type="GO" id="GO:0046872">
    <property type="term" value="F:metal ion binding"/>
    <property type="evidence" value="ECO:0007669"/>
    <property type="project" value="UniProtKB-KW"/>
</dbReference>
<organism evidence="4 6">
    <name type="scientific">Amblyomma americanum</name>
    <name type="common">Lone star tick</name>
    <dbReference type="NCBI Taxonomy" id="6943"/>
    <lineage>
        <taxon>Eukaryota</taxon>
        <taxon>Metazoa</taxon>
        <taxon>Ecdysozoa</taxon>
        <taxon>Arthropoda</taxon>
        <taxon>Chelicerata</taxon>
        <taxon>Arachnida</taxon>
        <taxon>Acari</taxon>
        <taxon>Parasitiformes</taxon>
        <taxon>Ixodida</taxon>
        <taxon>Ixodoidea</taxon>
        <taxon>Ixodidae</taxon>
        <taxon>Amblyomminae</taxon>
        <taxon>Amblyomma</taxon>
    </lineage>
</organism>